<feature type="compositionally biased region" description="Low complexity" evidence="1">
    <location>
        <begin position="1"/>
        <end position="13"/>
    </location>
</feature>
<feature type="region of interest" description="Disordered" evidence="1">
    <location>
        <begin position="613"/>
        <end position="635"/>
    </location>
</feature>
<evidence type="ECO:0000259" key="2">
    <source>
        <dbReference type="PROSITE" id="PS50181"/>
    </source>
</evidence>
<feature type="compositionally biased region" description="Polar residues" evidence="1">
    <location>
        <begin position="34"/>
        <end position="58"/>
    </location>
</feature>
<accession>A0ABR4FA58</accession>
<dbReference type="Proteomes" id="UP001600888">
    <property type="component" value="Unassembled WGS sequence"/>
</dbReference>
<gene>
    <name evidence="3" type="ORF">FJTKL_12945</name>
</gene>
<evidence type="ECO:0000256" key="1">
    <source>
        <dbReference type="SAM" id="MobiDB-lite"/>
    </source>
</evidence>
<organism evidence="3 4">
    <name type="scientific">Diaporthe vaccinii</name>
    <dbReference type="NCBI Taxonomy" id="105482"/>
    <lineage>
        <taxon>Eukaryota</taxon>
        <taxon>Fungi</taxon>
        <taxon>Dikarya</taxon>
        <taxon>Ascomycota</taxon>
        <taxon>Pezizomycotina</taxon>
        <taxon>Sordariomycetes</taxon>
        <taxon>Sordariomycetidae</taxon>
        <taxon>Diaporthales</taxon>
        <taxon>Diaporthaceae</taxon>
        <taxon>Diaporthe</taxon>
        <taxon>Diaporthe eres species complex</taxon>
    </lineage>
</organism>
<evidence type="ECO:0000313" key="3">
    <source>
        <dbReference type="EMBL" id="KAL2291583.1"/>
    </source>
</evidence>
<comment type="caution">
    <text evidence="3">The sequence shown here is derived from an EMBL/GenBank/DDBJ whole genome shotgun (WGS) entry which is preliminary data.</text>
</comment>
<sequence>MSASPPASSSASSIQVFEASDSGPAEVEPDSLRSDSTMSADEVAENNQPGTEPSQPQGGLSHATWPLDAVPVEIFNLVISYLNRKDVQAMRLVSREFDSKLADTFFRNVVVPFRPEFEALYGTLNIDLGFSPEQQKYGLVLKKRADETPATEDGDDIQARASSAAKGDESLLSGGYRVFEQFGRTHIKKFALALELDEMDLACPPVKLNQEIVPAPWGLYRWPIMDYQRYAQLEGIEKLADETQHMKRAFQFLRVVSEIGLSCDAGLGYLQGPDTNPLCRRVQPPVFRPTIYGDTEADSEEGSDEDSDRSMSLIILKQMAMNAGYDSNEWPRAVLRLLEDEGRAVKWIEHVSASGEASHQKIPLFEVNKDTTKEDIIEVIEGLVGDDEQDNVTSAAHARVSGLCPNNLTASQVEMLLELEWAHRALMDSYVIAVMDNKDSFQALSTLTIARCSGRHVPSLMKAEFWETMTCLRSFHLGVIPDWRRLHKDDTGGVSQTRISPIETYGAVFNLLHKFVGEQKNIKHVSFEWISGGEFAVGKSQRDRYIMPAPVLAEAPNMAELQHSFGEDDVINLPFVEKLSLKNCWFTPHVFLNVVKKMSREMLRDLELESVSLTGPPSKANEPSIHPGPQGKPSHWPWPLCVGGEPGSWFQLQRPAAANNNNNNNNNNNIPPFHGLHAAAAVAAAAAGGAGAGVGAGAQNFQALNGWGQNGHHILAHHGSGAVAVNQASAPVQQDRQSPVISKWRLFSWPHILASLDMSPEAVHAHLEDMDPDDDYYRNIKASEQRFSKMFHDVLENCGGQDRLKTITFKSCGYALIESSHISNWKIIPNESLRVEQDVDLPNQLKDLDTQMLICNDGLLGKILNYIPGNEQRILGRIFGLSFGWNDIYDDIVSQIAIADGNPDPGAGRFHGTVCSSAETEAISLKSKGKQVARHTT</sequence>
<proteinExistence type="predicted"/>
<reference evidence="3 4" key="1">
    <citation type="submission" date="2024-03" db="EMBL/GenBank/DDBJ databases">
        <title>A high-quality draft genome sequence of Diaporthe vaccinii, a causative agent of upright dieback and viscid rot disease in cranberry plants.</title>
        <authorList>
            <person name="Sarrasin M."/>
            <person name="Lang B.F."/>
            <person name="Burger G."/>
        </authorList>
    </citation>
    <scope>NUCLEOTIDE SEQUENCE [LARGE SCALE GENOMIC DNA]</scope>
    <source>
        <strain evidence="3 4">IS7</strain>
    </source>
</reference>
<evidence type="ECO:0000313" key="4">
    <source>
        <dbReference type="Proteomes" id="UP001600888"/>
    </source>
</evidence>
<keyword evidence="4" id="KW-1185">Reference proteome</keyword>
<name>A0ABR4FA58_9PEZI</name>
<dbReference type="EMBL" id="JBAWTH010000006">
    <property type="protein sequence ID" value="KAL2291583.1"/>
    <property type="molecule type" value="Genomic_DNA"/>
</dbReference>
<protein>
    <recommendedName>
        <fullName evidence="2">F-box domain-containing protein</fullName>
    </recommendedName>
</protein>
<feature type="domain" description="F-box" evidence="2">
    <location>
        <begin position="64"/>
        <end position="109"/>
    </location>
</feature>
<dbReference type="InterPro" id="IPR001810">
    <property type="entry name" value="F-box_dom"/>
</dbReference>
<feature type="region of interest" description="Disordered" evidence="1">
    <location>
        <begin position="1"/>
        <end position="62"/>
    </location>
</feature>
<dbReference type="PROSITE" id="PS50181">
    <property type="entry name" value="FBOX"/>
    <property type="match status" value="1"/>
</dbReference>